<keyword evidence="6" id="KW-1185">Reference proteome</keyword>
<protein>
    <submittedName>
        <fullName evidence="5">Putative hydrolase</fullName>
    </submittedName>
</protein>
<dbReference type="PROSITE" id="PS51257">
    <property type="entry name" value="PROKAR_LIPOPROTEIN"/>
    <property type="match status" value="1"/>
</dbReference>
<keyword evidence="2" id="KW-0732">Signal</keyword>
<evidence type="ECO:0000313" key="5">
    <source>
        <dbReference type="EMBL" id="GAC80245.1"/>
    </source>
</evidence>
<dbReference type="RefSeq" id="WP_008379167.1">
    <property type="nucleotide sequence ID" value="NZ_BAOP01000016.1"/>
</dbReference>
<feature type="chain" id="PRO_5038528435" evidence="2">
    <location>
        <begin position="21"/>
        <end position="523"/>
    </location>
</feature>
<feature type="domain" description="AB hydrolase-1" evidence="3">
    <location>
        <begin position="177"/>
        <end position="306"/>
    </location>
</feature>
<accession>M3UKV0</accession>
<dbReference type="AlphaFoldDB" id="M3UKV0"/>
<organism evidence="5 6">
    <name type="scientific">Gordonia malaquae NBRC 108250</name>
    <dbReference type="NCBI Taxonomy" id="1223542"/>
    <lineage>
        <taxon>Bacteria</taxon>
        <taxon>Bacillati</taxon>
        <taxon>Actinomycetota</taxon>
        <taxon>Actinomycetes</taxon>
        <taxon>Mycobacteriales</taxon>
        <taxon>Gordoniaceae</taxon>
        <taxon>Gordonia</taxon>
    </lineage>
</organism>
<dbReference type="SUPFAM" id="SSF53474">
    <property type="entry name" value="alpha/beta-Hydrolases"/>
    <property type="match status" value="1"/>
</dbReference>
<proteinExistence type="predicted"/>
<feature type="domain" description="Peptidase S33 tripeptidyl aminopeptidase-like C-terminal" evidence="4">
    <location>
        <begin position="419"/>
        <end position="511"/>
    </location>
</feature>
<dbReference type="OrthoDB" id="5166357at2"/>
<dbReference type="InterPro" id="IPR013595">
    <property type="entry name" value="Pept_S33_TAP-like_C"/>
</dbReference>
<dbReference type="Pfam" id="PF00561">
    <property type="entry name" value="Abhydrolase_1"/>
    <property type="match status" value="1"/>
</dbReference>
<dbReference type="STRING" id="410332.SAMN04488550_2057"/>
<sequence>MPSTLRARLTAALVTATALATVGALTAGCSVGPDTGPNIVRGDQPDDAQNAKPVQPELSAPKNDLNWRSCDSSISKAYDLTVPDGVIVQCAKYEVPVNPDDSSGDTVSIGAMKATTKATPRDAPPLVLTSGTDLPSSRTLLALADGEGKVVLDRQPVVAVDFRGTGLGATVDCLTSAQRDVLSTSAAGPGRDVAARATAVGTAARAAADLCSDTLSPDQLNYSITAAASDIEALRSRWDVDRIALVGVGAGSSVALSYAAAHHDQVGRLVLDSPTGYATPAREATAARARGVQKSLTTFAQRCAGAGCALGADGAAMLNRVVDAGAAGDLGGVSDSEVIDAVSTAIAIGDMSQAGLRKLGSAIADADRGDVAALKAYVKAAAAVRGTDGRLVGVCNDLRGRPGLQELPGLAKDWSADAPMTAPTAALSLASCDGWGSTDAPSAPDRLPVDPLILVGANDPFNGSTVVDTLAQTLGPTKTNPTAVGWDGLGFSVLAHSTCAADVVRDYMGDAPLTGPTERSCPA</sequence>
<dbReference type="GO" id="GO:0016787">
    <property type="term" value="F:hydrolase activity"/>
    <property type="evidence" value="ECO:0007669"/>
    <property type="project" value="UniProtKB-KW"/>
</dbReference>
<evidence type="ECO:0000256" key="1">
    <source>
        <dbReference type="SAM" id="MobiDB-lite"/>
    </source>
</evidence>
<reference evidence="5 6" key="1">
    <citation type="submission" date="2013-02" db="EMBL/GenBank/DDBJ databases">
        <title>Whole genome shotgun sequence of Gordonia malaquae NBRC 108250.</title>
        <authorList>
            <person name="Yoshida I."/>
            <person name="Hosoyama A."/>
            <person name="Tsuchikane K."/>
            <person name="Ando Y."/>
            <person name="Baba S."/>
            <person name="Ohji S."/>
            <person name="Hamada M."/>
            <person name="Tamura T."/>
            <person name="Yamazoe A."/>
            <person name="Yamazaki S."/>
            <person name="Fujita N."/>
        </authorList>
    </citation>
    <scope>NUCLEOTIDE SEQUENCE [LARGE SCALE GENOMIC DNA]</scope>
    <source>
        <strain evidence="5 6">NBRC 108250</strain>
    </source>
</reference>
<evidence type="ECO:0000256" key="2">
    <source>
        <dbReference type="SAM" id="SignalP"/>
    </source>
</evidence>
<dbReference type="Proteomes" id="UP000035009">
    <property type="component" value="Unassembled WGS sequence"/>
</dbReference>
<dbReference type="InterPro" id="IPR000073">
    <property type="entry name" value="AB_hydrolase_1"/>
</dbReference>
<gene>
    <name evidence="5" type="ORF">GM1_016_00060</name>
</gene>
<dbReference type="EMBL" id="BAOP01000016">
    <property type="protein sequence ID" value="GAC80245.1"/>
    <property type="molecule type" value="Genomic_DNA"/>
</dbReference>
<dbReference type="eggNOG" id="COG0596">
    <property type="taxonomic scope" value="Bacteria"/>
</dbReference>
<keyword evidence="5" id="KW-0378">Hydrolase</keyword>
<dbReference type="Gene3D" id="3.40.50.1820">
    <property type="entry name" value="alpha/beta hydrolase"/>
    <property type="match status" value="1"/>
</dbReference>
<dbReference type="InterPro" id="IPR029058">
    <property type="entry name" value="AB_hydrolase_fold"/>
</dbReference>
<evidence type="ECO:0000259" key="3">
    <source>
        <dbReference type="Pfam" id="PF00561"/>
    </source>
</evidence>
<feature type="region of interest" description="Disordered" evidence="1">
    <location>
        <begin position="31"/>
        <end position="62"/>
    </location>
</feature>
<feature type="signal peptide" evidence="2">
    <location>
        <begin position="1"/>
        <end position="20"/>
    </location>
</feature>
<dbReference type="Pfam" id="PF08386">
    <property type="entry name" value="Abhydrolase_4"/>
    <property type="match status" value="1"/>
</dbReference>
<evidence type="ECO:0000313" key="6">
    <source>
        <dbReference type="Proteomes" id="UP000035009"/>
    </source>
</evidence>
<name>M3UKV0_GORML</name>
<comment type="caution">
    <text evidence="5">The sequence shown here is derived from an EMBL/GenBank/DDBJ whole genome shotgun (WGS) entry which is preliminary data.</text>
</comment>
<evidence type="ECO:0000259" key="4">
    <source>
        <dbReference type="Pfam" id="PF08386"/>
    </source>
</evidence>